<dbReference type="EMBL" id="QGLF01000003">
    <property type="protein sequence ID" value="PWR20525.1"/>
    <property type="molecule type" value="Genomic_DNA"/>
</dbReference>
<dbReference type="PROSITE" id="PS51318">
    <property type="entry name" value="TAT"/>
    <property type="match status" value="1"/>
</dbReference>
<sequence length="149" mass="16089">MAASIASPRPLHRRHLLALALGAAAASLVRPRTAGAEAARDGSDTIGSIVILAPLNVSVVRKGKVRAIITLVPNIDVADEVLRGKLVREVPRIRDAYLRSLDPYVDRIDLKQAPNIARITEMLQRATDDLYGAGNTKVLITHATMRRTG</sequence>
<proteinExistence type="predicted"/>
<comment type="caution">
    <text evidence="1">The sequence shown here is derived from an EMBL/GenBank/DDBJ whole genome shotgun (WGS) entry which is preliminary data.</text>
</comment>
<name>A0A317E671_9PROT</name>
<dbReference type="RefSeq" id="WP_109921169.1">
    <property type="nucleotide sequence ID" value="NZ_QGLF01000003.1"/>
</dbReference>
<dbReference type="AlphaFoldDB" id="A0A317E671"/>
<protein>
    <submittedName>
        <fullName evidence="1">Uncharacterized protein</fullName>
    </submittedName>
</protein>
<organism evidence="1 2">
    <name type="scientific">Zavarzinia compransoris</name>
    <dbReference type="NCBI Taxonomy" id="1264899"/>
    <lineage>
        <taxon>Bacteria</taxon>
        <taxon>Pseudomonadati</taxon>
        <taxon>Pseudomonadota</taxon>
        <taxon>Alphaproteobacteria</taxon>
        <taxon>Rhodospirillales</taxon>
        <taxon>Zavarziniaceae</taxon>
        <taxon>Zavarzinia</taxon>
    </lineage>
</organism>
<gene>
    <name evidence="1" type="ORF">DKG75_10985</name>
</gene>
<keyword evidence="2" id="KW-1185">Reference proteome</keyword>
<evidence type="ECO:0000313" key="1">
    <source>
        <dbReference type="EMBL" id="PWR20525.1"/>
    </source>
</evidence>
<accession>A0A317E671</accession>
<dbReference type="InterPro" id="IPR006311">
    <property type="entry name" value="TAT_signal"/>
</dbReference>
<dbReference type="OrthoDB" id="7276839at2"/>
<dbReference type="Proteomes" id="UP000246077">
    <property type="component" value="Unassembled WGS sequence"/>
</dbReference>
<reference evidence="2" key="1">
    <citation type="submission" date="2018-05" db="EMBL/GenBank/DDBJ databases">
        <title>Zavarzinia sp. HR-AS.</title>
        <authorList>
            <person name="Lee Y."/>
            <person name="Jeon C.O."/>
        </authorList>
    </citation>
    <scope>NUCLEOTIDE SEQUENCE [LARGE SCALE GENOMIC DNA]</scope>
    <source>
        <strain evidence="2">DSM 1231</strain>
    </source>
</reference>
<evidence type="ECO:0000313" key="2">
    <source>
        <dbReference type="Proteomes" id="UP000246077"/>
    </source>
</evidence>